<accession>A0A378WLP1</accession>
<dbReference type="AlphaFoldDB" id="A0A378WLP1"/>
<feature type="domain" description="NAD-dependent epimerase/dehydratase" evidence="1">
    <location>
        <begin position="18"/>
        <end position="143"/>
    </location>
</feature>
<dbReference type="EMBL" id="UGRU01000001">
    <property type="protein sequence ID" value="SUA42176.1"/>
    <property type="molecule type" value="Genomic_DNA"/>
</dbReference>
<dbReference type="InterPro" id="IPR051783">
    <property type="entry name" value="NAD(P)-dependent_oxidoreduct"/>
</dbReference>
<dbReference type="SUPFAM" id="SSF51735">
    <property type="entry name" value="NAD(P)-binding Rossmann-fold domains"/>
    <property type="match status" value="1"/>
</dbReference>
<evidence type="ECO:0000259" key="1">
    <source>
        <dbReference type="Pfam" id="PF01370"/>
    </source>
</evidence>
<proteinExistence type="predicted"/>
<dbReference type="InterPro" id="IPR001509">
    <property type="entry name" value="Epimerase_deHydtase"/>
</dbReference>
<name>A0A378WLP1_9NOCA</name>
<evidence type="ECO:0000313" key="3">
    <source>
        <dbReference type="Proteomes" id="UP000255082"/>
    </source>
</evidence>
<dbReference type="InterPro" id="IPR036291">
    <property type="entry name" value="NAD(P)-bd_dom_sf"/>
</dbReference>
<dbReference type="Proteomes" id="UP000255082">
    <property type="component" value="Unassembled WGS sequence"/>
</dbReference>
<dbReference type="PANTHER" id="PTHR48079">
    <property type="entry name" value="PROTEIN YEEZ"/>
    <property type="match status" value="1"/>
</dbReference>
<protein>
    <submittedName>
        <fullName evidence="2">NADH-flavin reductase</fullName>
    </submittedName>
</protein>
<dbReference type="Gene3D" id="3.40.50.720">
    <property type="entry name" value="NAD(P)-binding Rossmann-like Domain"/>
    <property type="match status" value="1"/>
</dbReference>
<dbReference type="GO" id="GO:0004029">
    <property type="term" value="F:aldehyde dehydrogenase (NAD+) activity"/>
    <property type="evidence" value="ECO:0007669"/>
    <property type="project" value="TreeGrafter"/>
</dbReference>
<evidence type="ECO:0000313" key="2">
    <source>
        <dbReference type="EMBL" id="SUA42176.1"/>
    </source>
</evidence>
<sequence length="219" mass="23165">MSNRPTGAGRLSWFVVRIFVAGATGVLGARLTPLLVSAGFEVAGLTRSESKTSMLTGFGARPVVCDVYDAAALEQAVRDFAPDLVMHQLTDLPDDPADLPAGRTANARMRREGTANLIAAAQAAGAKRFLAQSVAWEMTGEGQAAKQFLEDAVLGIGGVVLRYGQFYGPGTYYPDNADRPDPPRIHIAEAAARTVVALDLASGIYAVTEDGRVDFEPVQ</sequence>
<reference evidence="2 3" key="1">
    <citation type="submission" date="2018-06" db="EMBL/GenBank/DDBJ databases">
        <authorList>
            <consortium name="Pathogen Informatics"/>
            <person name="Doyle S."/>
        </authorList>
    </citation>
    <scope>NUCLEOTIDE SEQUENCE [LARGE SCALE GENOMIC DNA]</scope>
    <source>
        <strain evidence="2 3">NCTC13184</strain>
    </source>
</reference>
<organism evidence="2 3">
    <name type="scientific">Nocardia africana</name>
    <dbReference type="NCBI Taxonomy" id="134964"/>
    <lineage>
        <taxon>Bacteria</taxon>
        <taxon>Bacillati</taxon>
        <taxon>Actinomycetota</taxon>
        <taxon>Actinomycetes</taxon>
        <taxon>Mycobacteriales</taxon>
        <taxon>Nocardiaceae</taxon>
        <taxon>Nocardia</taxon>
    </lineage>
</organism>
<dbReference type="Pfam" id="PF01370">
    <property type="entry name" value="Epimerase"/>
    <property type="match status" value="1"/>
</dbReference>
<gene>
    <name evidence="2" type="ORF">NCTC13184_01528</name>
</gene>
<dbReference type="GO" id="GO:0005737">
    <property type="term" value="C:cytoplasm"/>
    <property type="evidence" value="ECO:0007669"/>
    <property type="project" value="TreeGrafter"/>
</dbReference>
<dbReference type="PANTHER" id="PTHR48079:SF6">
    <property type="entry name" value="NAD(P)-BINDING DOMAIN-CONTAINING PROTEIN-RELATED"/>
    <property type="match status" value="1"/>
</dbReference>